<feature type="domain" description="BSD" evidence="2">
    <location>
        <begin position="328"/>
        <end position="359"/>
    </location>
</feature>
<feature type="compositionally biased region" description="Polar residues" evidence="1">
    <location>
        <begin position="99"/>
        <end position="112"/>
    </location>
</feature>
<organism evidence="3 4">
    <name type="scientific">Crucibulum laeve</name>
    <dbReference type="NCBI Taxonomy" id="68775"/>
    <lineage>
        <taxon>Eukaryota</taxon>
        <taxon>Fungi</taxon>
        <taxon>Dikarya</taxon>
        <taxon>Basidiomycota</taxon>
        <taxon>Agaricomycotina</taxon>
        <taxon>Agaricomycetes</taxon>
        <taxon>Agaricomycetidae</taxon>
        <taxon>Agaricales</taxon>
        <taxon>Agaricineae</taxon>
        <taxon>Nidulariaceae</taxon>
        <taxon>Crucibulum</taxon>
    </lineage>
</organism>
<protein>
    <recommendedName>
        <fullName evidence="2">BSD domain-containing protein</fullName>
    </recommendedName>
</protein>
<accession>A0A5C3MIX5</accession>
<reference evidence="3 4" key="1">
    <citation type="journal article" date="2019" name="Nat. Ecol. Evol.">
        <title>Megaphylogeny resolves global patterns of mushroom evolution.</title>
        <authorList>
            <person name="Varga T."/>
            <person name="Krizsan K."/>
            <person name="Foldi C."/>
            <person name="Dima B."/>
            <person name="Sanchez-Garcia M."/>
            <person name="Sanchez-Ramirez S."/>
            <person name="Szollosi G.J."/>
            <person name="Szarkandi J.G."/>
            <person name="Papp V."/>
            <person name="Albert L."/>
            <person name="Andreopoulos W."/>
            <person name="Angelini C."/>
            <person name="Antonin V."/>
            <person name="Barry K.W."/>
            <person name="Bougher N.L."/>
            <person name="Buchanan P."/>
            <person name="Buyck B."/>
            <person name="Bense V."/>
            <person name="Catcheside P."/>
            <person name="Chovatia M."/>
            <person name="Cooper J."/>
            <person name="Damon W."/>
            <person name="Desjardin D."/>
            <person name="Finy P."/>
            <person name="Geml J."/>
            <person name="Haridas S."/>
            <person name="Hughes K."/>
            <person name="Justo A."/>
            <person name="Karasinski D."/>
            <person name="Kautmanova I."/>
            <person name="Kiss B."/>
            <person name="Kocsube S."/>
            <person name="Kotiranta H."/>
            <person name="LaButti K.M."/>
            <person name="Lechner B.E."/>
            <person name="Liimatainen K."/>
            <person name="Lipzen A."/>
            <person name="Lukacs Z."/>
            <person name="Mihaltcheva S."/>
            <person name="Morgado L.N."/>
            <person name="Niskanen T."/>
            <person name="Noordeloos M.E."/>
            <person name="Ohm R.A."/>
            <person name="Ortiz-Santana B."/>
            <person name="Ovrebo C."/>
            <person name="Racz N."/>
            <person name="Riley R."/>
            <person name="Savchenko A."/>
            <person name="Shiryaev A."/>
            <person name="Soop K."/>
            <person name="Spirin V."/>
            <person name="Szebenyi C."/>
            <person name="Tomsovsky M."/>
            <person name="Tulloss R.E."/>
            <person name="Uehling J."/>
            <person name="Grigoriev I.V."/>
            <person name="Vagvolgyi C."/>
            <person name="Papp T."/>
            <person name="Martin F.M."/>
            <person name="Miettinen O."/>
            <person name="Hibbett D.S."/>
            <person name="Nagy L.G."/>
        </authorList>
    </citation>
    <scope>NUCLEOTIDE SEQUENCE [LARGE SCALE GENOMIC DNA]</scope>
    <source>
        <strain evidence="3 4">CBS 166.37</strain>
    </source>
</reference>
<dbReference type="InterPro" id="IPR005607">
    <property type="entry name" value="BSD_dom"/>
</dbReference>
<dbReference type="STRING" id="68775.A0A5C3MIX5"/>
<evidence type="ECO:0000313" key="3">
    <source>
        <dbReference type="EMBL" id="TFK44847.1"/>
    </source>
</evidence>
<dbReference type="InterPro" id="IPR035925">
    <property type="entry name" value="BSD_dom_sf"/>
</dbReference>
<dbReference type="GO" id="GO:0005737">
    <property type="term" value="C:cytoplasm"/>
    <property type="evidence" value="ECO:0007669"/>
    <property type="project" value="TreeGrafter"/>
</dbReference>
<keyword evidence="4" id="KW-1185">Reference proteome</keyword>
<sequence length="468" mass="50504">MNFLDTYDISGSPATPPPNQTEQSLNEEISQVVGQLGRFWGGFRKQSQTAIQAARKDLGDVVVQAQKELNKLTAAEPPNPTAETSSSTTPTPGAKSTADADTTPTESTTISREPSAAPAGMQAFFSRLQSSLPPNVVATVTNHLPETLKHASEQIDLAQMRTTLLSEIQRVQGVTRAQAEEYAHKSEVLLREAVKEAGEVLRDAVKVIPPEPVQSNSSSGLVWDGSDMWTLPSQASESSRSGKAKAVDSVGNELADTRRAVATRAEALFTRLKTDPSIIKHDPESDAGVKDQYDQWLTAEVNSTEGGIEGEVWKKKISEALSEPVDGPALKQLEESLVPSELTRSTFWSRFFFRTHQIRHEEEKRKALIQGSAESEDDFSWEDEEEESPSAPVTTPPAGGKVASLTDAALKESLSAPSSDTLGVVPSTRQSSEDSFDVVSSNVSAAGDGKPLEQKAQKEESDGDSDWE</sequence>
<evidence type="ECO:0000259" key="2">
    <source>
        <dbReference type="PROSITE" id="PS50858"/>
    </source>
</evidence>
<feature type="compositionally biased region" description="Basic and acidic residues" evidence="1">
    <location>
        <begin position="450"/>
        <end position="460"/>
    </location>
</feature>
<name>A0A5C3MIX5_9AGAR</name>
<feature type="compositionally biased region" description="Acidic residues" evidence="1">
    <location>
        <begin position="374"/>
        <end position="388"/>
    </location>
</feature>
<proteinExistence type="predicted"/>
<dbReference type="Pfam" id="PF03909">
    <property type="entry name" value="BSD"/>
    <property type="match status" value="1"/>
</dbReference>
<feature type="compositionally biased region" description="Low complexity" evidence="1">
    <location>
        <begin position="81"/>
        <end position="97"/>
    </location>
</feature>
<feature type="region of interest" description="Disordered" evidence="1">
    <location>
        <begin position="1"/>
        <end position="25"/>
    </location>
</feature>
<evidence type="ECO:0000313" key="4">
    <source>
        <dbReference type="Proteomes" id="UP000308652"/>
    </source>
</evidence>
<dbReference type="PROSITE" id="PS50858">
    <property type="entry name" value="BSD"/>
    <property type="match status" value="1"/>
</dbReference>
<dbReference type="Gene3D" id="1.10.3970.10">
    <property type="entry name" value="BSD domain"/>
    <property type="match status" value="1"/>
</dbReference>
<feature type="region of interest" description="Disordered" evidence="1">
    <location>
        <begin position="363"/>
        <end position="468"/>
    </location>
</feature>
<dbReference type="PANTHER" id="PTHR16019:SF5">
    <property type="entry name" value="BSD DOMAIN-CONTAINING PROTEIN 1"/>
    <property type="match status" value="1"/>
</dbReference>
<gene>
    <name evidence="3" type="ORF">BDQ12DRAFT_673686</name>
</gene>
<evidence type="ECO:0000256" key="1">
    <source>
        <dbReference type="SAM" id="MobiDB-lite"/>
    </source>
</evidence>
<dbReference type="AlphaFoldDB" id="A0A5C3MIX5"/>
<dbReference type="SUPFAM" id="SSF140383">
    <property type="entry name" value="BSD domain-like"/>
    <property type="match status" value="1"/>
</dbReference>
<dbReference type="OrthoDB" id="73788at2759"/>
<dbReference type="EMBL" id="ML213590">
    <property type="protein sequence ID" value="TFK44847.1"/>
    <property type="molecule type" value="Genomic_DNA"/>
</dbReference>
<feature type="region of interest" description="Disordered" evidence="1">
    <location>
        <begin position="71"/>
        <end position="117"/>
    </location>
</feature>
<dbReference type="Proteomes" id="UP000308652">
    <property type="component" value="Unassembled WGS sequence"/>
</dbReference>
<dbReference type="InterPro" id="IPR051494">
    <property type="entry name" value="BSD_domain-containing"/>
</dbReference>
<dbReference type="PANTHER" id="PTHR16019">
    <property type="entry name" value="SYNAPSE-ASSOCIATED PROTEIN"/>
    <property type="match status" value="1"/>
</dbReference>